<keyword evidence="4" id="KW-0805">Transcription regulation</keyword>
<protein>
    <recommendedName>
        <fullName evidence="7">HTH-type transcriptional regulatory protein TyrR</fullName>
    </recommendedName>
</protein>
<evidence type="ECO:0000256" key="4">
    <source>
        <dbReference type="ARBA" id="ARBA00023015"/>
    </source>
</evidence>
<dbReference type="EMBL" id="MAYT01000012">
    <property type="protein sequence ID" value="OCA88725.1"/>
    <property type="molecule type" value="Genomic_DNA"/>
</dbReference>
<evidence type="ECO:0000256" key="6">
    <source>
        <dbReference type="ARBA" id="ARBA00023163"/>
    </source>
</evidence>
<dbReference type="SMART" id="SM00382">
    <property type="entry name" value="AAA"/>
    <property type="match status" value="1"/>
</dbReference>
<evidence type="ECO:0000259" key="8">
    <source>
        <dbReference type="PROSITE" id="PS50045"/>
    </source>
</evidence>
<dbReference type="SUPFAM" id="SSF55785">
    <property type="entry name" value="PYP-like sensor domain (PAS domain)"/>
    <property type="match status" value="1"/>
</dbReference>
<keyword evidence="5" id="KW-0238">DNA-binding</keyword>
<dbReference type="Pfam" id="PF18024">
    <property type="entry name" value="HTH_50"/>
    <property type="match status" value="1"/>
</dbReference>
<dbReference type="InterPro" id="IPR025944">
    <property type="entry name" value="Sigma_54_int_dom_CS"/>
</dbReference>
<dbReference type="GO" id="GO:0006355">
    <property type="term" value="P:regulation of DNA-templated transcription"/>
    <property type="evidence" value="ECO:0007669"/>
    <property type="project" value="InterPro"/>
</dbReference>
<evidence type="ECO:0000256" key="2">
    <source>
        <dbReference type="ARBA" id="ARBA00022797"/>
    </source>
</evidence>
<evidence type="ECO:0000313" key="10">
    <source>
        <dbReference type="Proteomes" id="UP000092578"/>
    </source>
</evidence>
<feature type="domain" description="Sigma-54 factor interaction" evidence="8">
    <location>
        <begin position="374"/>
        <end position="603"/>
    </location>
</feature>
<reference evidence="10" key="1">
    <citation type="submission" date="2016-05" db="EMBL/GenBank/DDBJ databases">
        <authorList>
            <person name="Liu B."/>
            <person name="Wang J."/>
            <person name="Zhu Y."/>
            <person name="Liu G."/>
            <person name="Chen Q."/>
            <person name="Chen Z."/>
            <person name="Lan J."/>
            <person name="Che J."/>
            <person name="Ge C."/>
            <person name="Shi H."/>
            <person name="Pan Z."/>
            <person name="Liu X."/>
        </authorList>
    </citation>
    <scope>NUCLEOTIDE SEQUENCE [LARGE SCALE GENOMIC DNA]</scope>
    <source>
        <strain evidence="10">FJAT-27215</strain>
    </source>
</reference>
<dbReference type="InterPro" id="IPR009057">
    <property type="entry name" value="Homeodomain-like_sf"/>
</dbReference>
<dbReference type="Gene3D" id="3.30.450.20">
    <property type="entry name" value="PAS domain"/>
    <property type="match status" value="2"/>
</dbReference>
<evidence type="ECO:0000256" key="7">
    <source>
        <dbReference type="ARBA" id="ARBA00029500"/>
    </source>
</evidence>
<dbReference type="CDD" id="cd00009">
    <property type="entry name" value="AAA"/>
    <property type="match status" value="1"/>
</dbReference>
<evidence type="ECO:0000256" key="1">
    <source>
        <dbReference type="ARBA" id="ARBA00022741"/>
    </source>
</evidence>
<dbReference type="PROSITE" id="PS00675">
    <property type="entry name" value="SIGMA54_INTERACT_1"/>
    <property type="match status" value="1"/>
</dbReference>
<dbReference type="Proteomes" id="UP000092578">
    <property type="component" value="Unassembled WGS sequence"/>
</dbReference>
<dbReference type="Gene3D" id="1.10.10.60">
    <property type="entry name" value="Homeodomain-like"/>
    <property type="match status" value="1"/>
</dbReference>
<evidence type="ECO:0000313" key="9">
    <source>
        <dbReference type="EMBL" id="OCA88725.1"/>
    </source>
</evidence>
<dbReference type="GO" id="GO:0005524">
    <property type="term" value="F:ATP binding"/>
    <property type="evidence" value="ECO:0007669"/>
    <property type="project" value="UniProtKB-KW"/>
</dbReference>
<dbReference type="PROSITE" id="PS00676">
    <property type="entry name" value="SIGMA54_INTERACT_2"/>
    <property type="match status" value="1"/>
</dbReference>
<dbReference type="Pfam" id="PF25601">
    <property type="entry name" value="AAA_lid_14"/>
    <property type="match status" value="1"/>
</dbReference>
<dbReference type="Pfam" id="PF00158">
    <property type="entry name" value="Sigma54_activat"/>
    <property type="match status" value="1"/>
</dbReference>
<dbReference type="PANTHER" id="PTHR32071">
    <property type="entry name" value="TRANSCRIPTIONAL REGULATORY PROTEIN"/>
    <property type="match status" value="1"/>
</dbReference>
<dbReference type="InterPro" id="IPR025943">
    <property type="entry name" value="Sigma_54_int_dom_ATP-bd_2"/>
</dbReference>
<dbReference type="AlphaFoldDB" id="A0A1B9AXL5"/>
<dbReference type="InterPro" id="IPR035965">
    <property type="entry name" value="PAS-like_dom_sf"/>
</dbReference>
<organism evidence="9 10">
    <name type="scientific">Pseudobacillus wudalianchiensis</name>
    <dbReference type="NCBI Taxonomy" id="1743143"/>
    <lineage>
        <taxon>Bacteria</taxon>
        <taxon>Bacillati</taxon>
        <taxon>Bacillota</taxon>
        <taxon>Bacilli</taxon>
        <taxon>Bacillales</taxon>
        <taxon>Bacillaceae</taxon>
        <taxon>Pseudobacillus</taxon>
    </lineage>
</organism>
<dbReference type="RefSeq" id="WP_065410054.1">
    <property type="nucleotide sequence ID" value="NZ_MAYT01000012.1"/>
</dbReference>
<dbReference type="InterPro" id="IPR027417">
    <property type="entry name" value="P-loop_NTPase"/>
</dbReference>
<dbReference type="InterPro" id="IPR030828">
    <property type="entry name" value="HTH_TyrR"/>
</dbReference>
<dbReference type="SUPFAM" id="SSF52540">
    <property type="entry name" value="P-loop containing nucleoside triphosphate hydrolases"/>
    <property type="match status" value="1"/>
</dbReference>
<dbReference type="GO" id="GO:0003677">
    <property type="term" value="F:DNA binding"/>
    <property type="evidence" value="ECO:0007669"/>
    <property type="project" value="UniProtKB-KW"/>
</dbReference>
<keyword evidence="3" id="KW-0067">ATP-binding</keyword>
<dbReference type="InterPro" id="IPR025662">
    <property type="entry name" value="Sigma_54_int_dom_ATP-bd_1"/>
</dbReference>
<evidence type="ECO:0000256" key="3">
    <source>
        <dbReference type="ARBA" id="ARBA00022840"/>
    </source>
</evidence>
<dbReference type="SUPFAM" id="SSF46689">
    <property type="entry name" value="Homeodomain-like"/>
    <property type="match status" value="1"/>
</dbReference>
<evidence type="ECO:0000256" key="5">
    <source>
        <dbReference type="ARBA" id="ARBA00023125"/>
    </source>
</evidence>
<dbReference type="PROSITE" id="PS50045">
    <property type="entry name" value="SIGMA54_INTERACT_4"/>
    <property type="match status" value="1"/>
</dbReference>
<dbReference type="InterPro" id="IPR058031">
    <property type="entry name" value="AAA_lid_NorR"/>
</dbReference>
<gene>
    <name evidence="9" type="ORF">A8F95_04565</name>
</gene>
<dbReference type="Gene3D" id="3.40.50.300">
    <property type="entry name" value="P-loop containing nucleotide triphosphate hydrolases"/>
    <property type="match status" value="1"/>
</dbReference>
<keyword evidence="1" id="KW-0547">Nucleotide-binding</keyword>
<comment type="caution">
    <text evidence="9">The sequence shown here is derived from an EMBL/GenBank/DDBJ whole genome shotgun (WGS) entry which is preliminary data.</text>
</comment>
<dbReference type="PANTHER" id="PTHR32071:SF57">
    <property type="entry name" value="C4-DICARBOXYLATE TRANSPORT TRANSCRIPTIONAL REGULATORY PROTEIN DCTD"/>
    <property type="match status" value="1"/>
</dbReference>
<keyword evidence="2" id="KW-0058">Aromatic hydrocarbons catabolism</keyword>
<sequence>MIIWKDILKPIDVVVDTESTVETVIQRLAESRTEIALVRKGRVIAGYCHMRHVMEQLARSGRLDEPISYKRDLLRVPQLSAVEFSHNISMIIGEDLDKKETGYISVSEAKNKLNELRLTQLNQLLHGSGVGIIRTNIHYEIEFINETAENILGIPSSFLLFRNYKTLLTVDKDLDRVMSGETLVSLNSSMNFKQMSGNFYPLRIDGKITGLVHMFFLREVFEEAVQELDFVRNLYSDLQAVYASSQEQILVIDEDGKILRVAGLFLSKFWKVDKPEKIIGKHISEFTKKNIFQPDVFTLCVKQKRKITALQESIGSRRIWSVATPVYHEGKLEKVVILSRDISHAPNQHHTSKKTTESSVTDKLASVTIQGKKLVYRSQKIENLLTELQRVAQMNSTVLLEGESGVGKEIFAHKIHSASTRRDEAFIRVNCGAIPEQLIESELFGYEKGAFTGADRNGKAGFFEIAHNGTIFLDEIGELPLTMQVKLLRVLQEREITRIGSTRTIAVDVRIIAATNKNLKEMVEDGEFREDLYYRLNVIPFQIPPLRERKEDIFPLAIFFLEQFKQMYEIKKSFTPEAIDVLESYDWPGNVRELQNIIERLIVLSEGEWIQRENVLHSLYGDGQKREKPPFVFEIMPLKEAIEKLETQLIIRGMQKYRTAAKLSKVLGVSPATISRRMKKLKE</sequence>
<dbReference type="FunFam" id="3.40.50.300:FF:000006">
    <property type="entry name" value="DNA-binding transcriptional regulator NtrC"/>
    <property type="match status" value="1"/>
</dbReference>
<keyword evidence="6" id="KW-0804">Transcription</keyword>
<proteinExistence type="predicted"/>
<name>A0A1B9AXL5_9BACI</name>
<keyword evidence="10" id="KW-1185">Reference proteome</keyword>
<dbReference type="InterPro" id="IPR002078">
    <property type="entry name" value="Sigma_54_int"/>
</dbReference>
<dbReference type="Gene3D" id="1.10.8.60">
    <property type="match status" value="1"/>
</dbReference>
<dbReference type="PROSITE" id="PS00688">
    <property type="entry name" value="SIGMA54_INTERACT_3"/>
    <property type="match status" value="1"/>
</dbReference>
<accession>A0A1B9AXL5</accession>
<dbReference type="InterPro" id="IPR003593">
    <property type="entry name" value="AAA+_ATPase"/>
</dbReference>